<reference evidence="10" key="2">
    <citation type="submission" date="2017-05" db="EMBL/GenBank/DDBJ databases">
        <authorList>
            <person name="Lin X.B."/>
            <person name="Stothard P."/>
            <person name="Tasseva G."/>
            <person name="Walter J."/>
        </authorList>
    </citation>
    <scope>NUCLEOTIDE SEQUENCE [LARGE SCALE GENOMIC DNA]</scope>
    <source>
        <strain evidence="10">103v</strain>
    </source>
</reference>
<dbReference type="InterPro" id="IPR025745">
    <property type="entry name" value="Mrr-like_N_dom"/>
</dbReference>
<reference evidence="8" key="3">
    <citation type="submission" date="2017-05" db="EMBL/GenBank/DDBJ databases">
        <authorList>
            <person name="Song R."/>
            <person name="Chenine A.L."/>
            <person name="Ruprecht R.M."/>
        </authorList>
    </citation>
    <scope>NUCLEOTIDE SEQUENCE [LARGE SCALE GENOMIC DNA]</scope>
    <source>
        <strain evidence="8">103v</strain>
    </source>
</reference>
<evidence type="ECO:0000259" key="4">
    <source>
        <dbReference type="Pfam" id="PF14338"/>
    </source>
</evidence>
<reference evidence="8 10" key="4">
    <citation type="submission" date="2017-09" db="EMBL/GenBank/DDBJ databases">
        <title>Tripartite evolution among Lactobacillus johnsonii, Lactobacillus taiwanensis, Lactobacillus reuteri and their rodent host.</title>
        <authorList>
            <person name="Wang T."/>
            <person name="Knowles S."/>
            <person name="Cheng C."/>
        </authorList>
    </citation>
    <scope>NUCLEOTIDE SEQUENCE [LARGE SCALE GENOMIC DNA]</scope>
    <source>
        <strain evidence="8 10">103v</strain>
    </source>
</reference>
<feature type="domain" description="Restriction endonuclease type IV Mrr" evidence="3">
    <location>
        <begin position="168"/>
        <end position="285"/>
    </location>
</feature>
<dbReference type="Proteomes" id="UP000472879">
    <property type="component" value="Unassembled WGS sequence"/>
</dbReference>
<dbReference type="GO" id="GO:0003677">
    <property type="term" value="F:DNA binding"/>
    <property type="evidence" value="ECO:0007669"/>
    <property type="project" value="InterPro"/>
</dbReference>
<reference evidence="11 12" key="5">
    <citation type="submission" date="2019-11" db="EMBL/GenBank/DDBJ databases">
        <title>Draft genome sequence of 12 host-associated Lactobacillus reuteri rodent strains.</title>
        <authorList>
            <person name="Zhang S."/>
            <person name="Ozcam M."/>
            <person name="Van Pijkeren J.P."/>
        </authorList>
    </citation>
    <scope>NUCLEOTIDE SEQUENCE [LARGE SCALE GENOMIC DNA]</scope>
    <source>
        <strain evidence="6 11">6799jm-1</strain>
        <strain evidence="7 12">Lr4020</strain>
    </source>
</reference>
<accession>A0A073JN47</accession>
<dbReference type="PANTHER" id="PTHR30015">
    <property type="entry name" value="MRR RESTRICTION SYSTEM PROTEIN"/>
    <property type="match status" value="1"/>
</dbReference>
<dbReference type="InterPro" id="IPR011335">
    <property type="entry name" value="Restrct_endonuc-II-like"/>
</dbReference>
<evidence type="ECO:0000313" key="12">
    <source>
        <dbReference type="Proteomes" id="UP000472879"/>
    </source>
</evidence>
<dbReference type="EMBL" id="WJMV01000039">
    <property type="protein sequence ID" value="MRG75887.1"/>
    <property type="molecule type" value="Genomic_DNA"/>
</dbReference>
<keyword evidence="1" id="KW-0378">Hydrolase</keyword>
<evidence type="ECO:0000259" key="3">
    <source>
        <dbReference type="Pfam" id="PF04471"/>
    </source>
</evidence>
<proteinExistence type="predicted"/>
<dbReference type="SUPFAM" id="SSF52980">
    <property type="entry name" value="Restriction endonuclease-like"/>
    <property type="match status" value="1"/>
</dbReference>
<evidence type="ECO:0000313" key="8">
    <source>
        <dbReference type="EMBL" id="OYT02691.1"/>
    </source>
</evidence>
<dbReference type="EMBL" id="WJNA01000018">
    <property type="protein sequence ID" value="MRH09460.1"/>
    <property type="molecule type" value="Genomic_DNA"/>
</dbReference>
<keyword evidence="5" id="KW-0255">Endonuclease</keyword>
<protein>
    <submittedName>
        <fullName evidence="6">Mrr restriction system protein</fullName>
    </submittedName>
    <submittedName>
        <fullName evidence="5">Restriction endonuclease</fullName>
    </submittedName>
</protein>
<dbReference type="Proteomes" id="UP000216122">
    <property type="component" value="Unassembled WGS sequence"/>
</dbReference>
<evidence type="ECO:0000256" key="1">
    <source>
        <dbReference type="ARBA" id="ARBA00022801"/>
    </source>
</evidence>
<feature type="region of interest" description="Disordered" evidence="2">
    <location>
        <begin position="121"/>
        <end position="140"/>
    </location>
</feature>
<dbReference type="InterPro" id="IPR011856">
    <property type="entry name" value="tRNA_endonuc-like_dom_sf"/>
</dbReference>
<evidence type="ECO:0000313" key="9">
    <source>
        <dbReference type="Proteomes" id="UP000027731"/>
    </source>
</evidence>
<evidence type="ECO:0000313" key="11">
    <source>
        <dbReference type="Proteomes" id="UP000452188"/>
    </source>
</evidence>
<feature type="domain" description="Restriction system protein Mrr-like N-terminal" evidence="4">
    <location>
        <begin position="17"/>
        <end position="103"/>
    </location>
</feature>
<dbReference type="Proteomes" id="UP000452188">
    <property type="component" value="Unassembled WGS sequence"/>
</dbReference>
<dbReference type="GO" id="GO:0009307">
    <property type="term" value="P:DNA restriction-modification system"/>
    <property type="evidence" value="ECO:0007669"/>
    <property type="project" value="InterPro"/>
</dbReference>
<dbReference type="Pfam" id="PF14338">
    <property type="entry name" value="Mrr_N"/>
    <property type="match status" value="1"/>
</dbReference>
<evidence type="ECO:0000313" key="5">
    <source>
        <dbReference type="EMBL" id="KEK14607.1"/>
    </source>
</evidence>
<sequence length="308" mass="35302">MIDYTTLKHQADGTPTWDAFLGIILKVAVERQNWQSSELIQRTLEEVNLPQSMLQMRYPQKSHDLVMRNRVSFALSDLAISGLLDRPKRGLYLPTSRGQELSKEYGINITRTLIHNEPAYKKYKQEKSNQKKKGQKQENRVLAESQVKEWFNQQDEKTQDELLNHLVKMNPYKFENLMVQLLSVMGYKGDEGQALVTQKSNDHGIDGIINQDPLGLQKVYLQVKRYAPDNSVQMPEITAFSGSIKLKHADRGVFITTSTFTQGAINAAKDLNITLVNGEMLTNLMIQYQVGVEVKEHYMTYKIDGNMF</sequence>
<dbReference type="PANTHER" id="PTHR30015:SF7">
    <property type="entry name" value="TYPE IV METHYL-DIRECTED RESTRICTION ENZYME ECOKMRR"/>
    <property type="match status" value="1"/>
</dbReference>
<dbReference type="InterPro" id="IPR007560">
    <property type="entry name" value="Restrct_endonuc_IV_Mrr"/>
</dbReference>
<evidence type="ECO:0000313" key="10">
    <source>
        <dbReference type="Proteomes" id="UP000216122"/>
    </source>
</evidence>
<evidence type="ECO:0000256" key="2">
    <source>
        <dbReference type="SAM" id="MobiDB-lite"/>
    </source>
</evidence>
<dbReference type="Proteomes" id="UP000027731">
    <property type="component" value="Unassembled WGS sequence"/>
</dbReference>
<dbReference type="AlphaFoldDB" id="A0A073JN47"/>
<reference evidence="5 9" key="1">
    <citation type="submission" date="2014-06" db="EMBL/GenBank/DDBJ databases">
        <title>Genetic determinant of reutericyclin biosynthesis of Lactobacillus reuteri.</title>
        <authorList>
            <person name="Lin X."/>
            <person name="Duar R."/>
            <person name="Walter J."/>
            <person name="Gaenzle M."/>
        </authorList>
    </citation>
    <scope>NUCLEOTIDE SEQUENCE [LARGE SCALE GENOMIC DNA]</scope>
    <source>
        <strain evidence="5 9">LTH2584</strain>
    </source>
</reference>
<dbReference type="Gene3D" id="3.40.1350.10">
    <property type="match status" value="1"/>
</dbReference>
<organism evidence="5 9">
    <name type="scientific">Limosilactobacillus reuteri</name>
    <name type="common">Lactobacillus reuteri</name>
    <dbReference type="NCBI Taxonomy" id="1598"/>
    <lineage>
        <taxon>Bacteria</taxon>
        <taxon>Bacillati</taxon>
        <taxon>Bacillota</taxon>
        <taxon>Bacilli</taxon>
        <taxon>Lactobacillales</taxon>
        <taxon>Lactobacillaceae</taxon>
        <taxon>Limosilactobacillus</taxon>
    </lineage>
</organism>
<dbReference type="RefSeq" id="WP_019253397.1">
    <property type="nucleotide sequence ID" value="NZ_JAJGVQ010000162.1"/>
</dbReference>
<comment type="caution">
    <text evidence="5">The sequence shown here is derived from an EMBL/GenBank/DDBJ whole genome shotgun (WGS) entry which is preliminary data.</text>
</comment>
<name>A0A073JN47_LIMRT</name>
<dbReference type="EMBL" id="NGQC01000048">
    <property type="protein sequence ID" value="OYT02691.1"/>
    <property type="molecule type" value="Genomic_DNA"/>
</dbReference>
<dbReference type="PATRIC" id="fig|1598.90.peg.1757"/>
<dbReference type="GO" id="GO:0015666">
    <property type="term" value="F:restriction endodeoxyribonuclease activity"/>
    <property type="evidence" value="ECO:0007669"/>
    <property type="project" value="TreeGrafter"/>
</dbReference>
<dbReference type="EMBL" id="JOSX01000020">
    <property type="protein sequence ID" value="KEK14607.1"/>
    <property type="molecule type" value="Genomic_DNA"/>
</dbReference>
<evidence type="ECO:0000313" key="7">
    <source>
        <dbReference type="EMBL" id="MRH09460.1"/>
    </source>
</evidence>
<evidence type="ECO:0000313" key="6">
    <source>
        <dbReference type="EMBL" id="MRG75887.1"/>
    </source>
</evidence>
<keyword evidence="5" id="KW-0540">Nuclease</keyword>
<dbReference type="Pfam" id="PF04471">
    <property type="entry name" value="Mrr_cat"/>
    <property type="match status" value="1"/>
</dbReference>
<gene>
    <name evidence="8" type="ORF">CBG21_07920</name>
    <name evidence="6" type="ORF">GIX79_09055</name>
    <name evidence="7" type="ORF">GIX81_08370</name>
    <name evidence="5" type="ORF">LR3_02020</name>
</gene>
<dbReference type="InterPro" id="IPR052906">
    <property type="entry name" value="Type_IV_Methyl-Rstrct_Enzyme"/>
</dbReference>